<proteinExistence type="inferred from homology"/>
<dbReference type="GO" id="GO:0008616">
    <property type="term" value="P:tRNA queuosine(34) biosynthetic process"/>
    <property type="evidence" value="ECO:0007669"/>
    <property type="project" value="UniProtKB-UniRule"/>
</dbReference>
<dbReference type="Pfam" id="PF14489">
    <property type="entry name" value="QueF"/>
    <property type="match status" value="1"/>
</dbReference>
<feature type="binding site" evidence="5">
    <location>
        <begin position="82"/>
        <end position="84"/>
    </location>
    <ligand>
        <name>substrate</name>
    </ligand>
</feature>
<keyword evidence="3 5" id="KW-0521">NADP</keyword>
<dbReference type="PANTHER" id="PTHR34354">
    <property type="entry name" value="NADPH-DEPENDENT 7-CYANO-7-DEAZAGUANINE REDUCTASE"/>
    <property type="match status" value="1"/>
</dbReference>
<feature type="binding site" evidence="5">
    <location>
        <begin position="84"/>
        <end position="85"/>
    </location>
    <ligand>
        <name>NADPH</name>
        <dbReference type="ChEBI" id="CHEBI:57783"/>
    </ligand>
</feature>
<dbReference type="Gene3D" id="3.30.1130.10">
    <property type="match status" value="2"/>
</dbReference>
<dbReference type="OrthoDB" id="9789995at2"/>
<dbReference type="GO" id="GO:0005737">
    <property type="term" value="C:cytoplasm"/>
    <property type="evidence" value="ECO:0007669"/>
    <property type="project" value="UniProtKB-SubCell"/>
</dbReference>
<dbReference type="PIRSF" id="PIRSF004750">
    <property type="entry name" value="Nitrile_oxidored_YqcD_prd"/>
    <property type="match status" value="1"/>
</dbReference>
<dbReference type="UniPathway" id="UPA00392"/>
<dbReference type="HAMAP" id="MF_00817">
    <property type="entry name" value="QueF_type2"/>
    <property type="match status" value="1"/>
</dbReference>
<dbReference type="InterPro" id="IPR029139">
    <property type="entry name" value="QueF_N"/>
</dbReference>
<evidence type="ECO:0000256" key="5">
    <source>
        <dbReference type="HAMAP-Rule" id="MF_00817"/>
    </source>
</evidence>
<dbReference type="Proteomes" id="UP000051254">
    <property type="component" value="Unassembled WGS sequence"/>
</dbReference>
<feature type="active site" description="Proton donor" evidence="5">
    <location>
        <position position="185"/>
    </location>
</feature>
<evidence type="ECO:0000313" key="8">
    <source>
        <dbReference type="Proteomes" id="UP000051254"/>
    </source>
</evidence>
<evidence type="ECO:0000256" key="1">
    <source>
        <dbReference type="ARBA" id="ARBA00022490"/>
    </source>
</evidence>
<comment type="pathway">
    <text evidence="5">tRNA modification; tRNA-queuosine biosynthesis.</text>
</comment>
<evidence type="ECO:0000313" key="7">
    <source>
        <dbReference type="EMBL" id="KRG60033.1"/>
    </source>
</evidence>
<dbReference type="Pfam" id="PF14819">
    <property type="entry name" value="QueF_N"/>
    <property type="match status" value="1"/>
</dbReference>
<dbReference type="RefSeq" id="WP_057662904.1">
    <property type="nucleotide sequence ID" value="NZ_LDJH01000005.1"/>
</dbReference>
<keyword evidence="8" id="KW-1185">Reference proteome</keyword>
<feature type="active site" description="Thioimide intermediate" evidence="5">
    <location>
        <position position="178"/>
    </location>
</feature>
<evidence type="ECO:0000256" key="2">
    <source>
        <dbReference type="ARBA" id="ARBA00022785"/>
    </source>
</evidence>
<dbReference type="PATRIC" id="fig|266128.3.peg.2011"/>
<sequence>MNTPSDSSLGREVRYPDQYDPGLLFAIPRRAAREQIGIDEAALPFAGHDRWHAYELSWLDAGGLPQVAVATFCVPCTSPNLIESKSFKLYLNSLNGRRFDTAEQLRACLVQDLSACAGATVSVDFELPPMVAASAAQSIDQQSLVIDCYGPPQSGYLRADTATVVEEVLTSALLKSNCPVTGQPDWASVDIAYRGPAIDRAGLLRYLVSFRNHAEFHEQCVERIFADIQARCLPEWLSVHARYTRRGGLDINPVRVSAGAPLPAPSRDLRQ</sequence>
<evidence type="ECO:0000256" key="3">
    <source>
        <dbReference type="ARBA" id="ARBA00022857"/>
    </source>
</evidence>
<reference evidence="7 8" key="1">
    <citation type="submission" date="2015-05" db="EMBL/GenBank/DDBJ databases">
        <title>Genome sequencing and analysis of members of genus Stenotrophomonas.</title>
        <authorList>
            <person name="Patil P.P."/>
            <person name="Midha S."/>
            <person name="Patil P.B."/>
        </authorList>
    </citation>
    <scope>NUCLEOTIDE SEQUENCE [LARGE SCALE GENOMIC DNA]</scope>
    <source>
        <strain evidence="7 8">DSM 17805</strain>
    </source>
</reference>
<keyword evidence="4 5" id="KW-0560">Oxidoreductase</keyword>
<comment type="subunit">
    <text evidence="5">Homodimer.</text>
</comment>
<dbReference type="EC" id="1.7.1.13" evidence="5"/>
<comment type="catalytic activity">
    <reaction evidence="5">
        <text>7-aminomethyl-7-carbaguanine + 2 NADP(+) = 7-cyano-7-carbaguanine + 2 NADPH + 3 H(+)</text>
        <dbReference type="Rhea" id="RHEA:13409"/>
        <dbReference type="ChEBI" id="CHEBI:15378"/>
        <dbReference type="ChEBI" id="CHEBI:45075"/>
        <dbReference type="ChEBI" id="CHEBI:57783"/>
        <dbReference type="ChEBI" id="CHEBI:58349"/>
        <dbReference type="ChEBI" id="CHEBI:58703"/>
        <dbReference type="EC" id="1.7.1.13"/>
    </reaction>
</comment>
<comment type="subcellular location">
    <subcellularLocation>
        <location evidence="5">Cytoplasm</location>
    </subcellularLocation>
</comment>
<evidence type="ECO:0000259" key="6">
    <source>
        <dbReference type="Pfam" id="PF14819"/>
    </source>
</evidence>
<protein>
    <recommendedName>
        <fullName evidence="5">NADPH-dependent 7-cyano-7-deazaguanine reductase</fullName>
        <ecNumber evidence="5">1.7.1.13</ecNumber>
    </recommendedName>
    <alternativeName>
        <fullName evidence="5">7-cyano-7-carbaguanine reductase</fullName>
    </alternativeName>
    <alternativeName>
        <fullName evidence="5">NADPH-dependent nitrile oxidoreductase</fullName>
    </alternativeName>
    <alternativeName>
        <fullName evidence="5">PreQ(0) reductase</fullName>
    </alternativeName>
</protein>
<dbReference type="InterPro" id="IPR016428">
    <property type="entry name" value="QueF_type2"/>
</dbReference>
<comment type="caution">
    <text evidence="7">The sequence shown here is derived from an EMBL/GenBank/DDBJ whole genome shotgun (WGS) entry which is preliminary data.</text>
</comment>
<keyword evidence="2 5" id="KW-0671">Queuosine biosynthesis</keyword>
<feature type="binding site" evidence="5">
    <location>
        <begin position="246"/>
        <end position="247"/>
    </location>
    <ligand>
        <name>NADPH</name>
        <dbReference type="ChEBI" id="CHEBI:57783"/>
    </ligand>
</feature>
<dbReference type="STRING" id="266128.ABB25_01820"/>
<organism evidence="7 8">
    <name type="scientific">Stenotrophomonas koreensis</name>
    <dbReference type="NCBI Taxonomy" id="266128"/>
    <lineage>
        <taxon>Bacteria</taxon>
        <taxon>Pseudomonadati</taxon>
        <taxon>Pseudomonadota</taxon>
        <taxon>Gammaproteobacteria</taxon>
        <taxon>Lysobacterales</taxon>
        <taxon>Lysobacteraceae</taxon>
        <taxon>Stenotrophomonas</taxon>
    </lineage>
</organism>
<dbReference type="SUPFAM" id="SSF55620">
    <property type="entry name" value="Tetrahydrobiopterin biosynthesis enzymes-like"/>
    <property type="match status" value="1"/>
</dbReference>
<dbReference type="InterPro" id="IPR043133">
    <property type="entry name" value="GTP-CH-I_C/QueF"/>
</dbReference>
<dbReference type="GO" id="GO:0033739">
    <property type="term" value="F:preQ1 synthase activity"/>
    <property type="evidence" value="ECO:0007669"/>
    <property type="project" value="UniProtKB-UniRule"/>
</dbReference>
<evidence type="ECO:0000256" key="4">
    <source>
        <dbReference type="ARBA" id="ARBA00023002"/>
    </source>
</evidence>
<feature type="domain" description="NADPH-dependent 7-cyano-7-deazaguanine reductase N-terminal" evidence="6">
    <location>
        <begin position="15"/>
        <end position="124"/>
    </location>
</feature>
<dbReference type="NCBIfam" id="TIGR03138">
    <property type="entry name" value="QueF"/>
    <property type="match status" value="1"/>
</dbReference>
<comment type="function">
    <text evidence="5">Catalyzes the NADPH-dependent reduction of 7-cyano-7-deazaguanine (preQ0) to 7-aminomethyl-7-deazaguanine (preQ1).</text>
</comment>
<keyword evidence="1 5" id="KW-0963">Cytoplasm</keyword>
<dbReference type="PANTHER" id="PTHR34354:SF1">
    <property type="entry name" value="NADPH-DEPENDENT 7-CYANO-7-DEAZAGUANINE REDUCTASE"/>
    <property type="match status" value="1"/>
</dbReference>
<dbReference type="InterPro" id="IPR050084">
    <property type="entry name" value="NADPH_dep_7-cyano-7-deazaG_red"/>
</dbReference>
<accession>A0A0R0C302</accession>
<dbReference type="InterPro" id="IPR029500">
    <property type="entry name" value="QueF"/>
</dbReference>
<gene>
    <name evidence="5" type="primary">queF</name>
    <name evidence="7" type="ORF">ABB25_01820</name>
</gene>
<dbReference type="EMBL" id="LDJH01000005">
    <property type="protein sequence ID" value="KRG60033.1"/>
    <property type="molecule type" value="Genomic_DNA"/>
</dbReference>
<dbReference type="AlphaFoldDB" id="A0A0R0C302"/>
<name>A0A0R0C302_9GAMM</name>
<comment type="similarity">
    <text evidence="5">Belongs to the GTP cyclohydrolase I family. QueF type 2 subfamily.</text>
</comment>
<feature type="binding site" evidence="5">
    <location>
        <begin position="217"/>
        <end position="218"/>
    </location>
    <ligand>
        <name>substrate</name>
    </ligand>
</feature>